<name>A0A2S6GQ63_9PSEU</name>
<dbReference type="CDD" id="cd05289">
    <property type="entry name" value="MDR_like_2"/>
    <property type="match status" value="1"/>
</dbReference>
<dbReference type="Pfam" id="PF13602">
    <property type="entry name" value="ADH_zinc_N_2"/>
    <property type="match status" value="1"/>
</dbReference>
<dbReference type="InterPro" id="IPR036291">
    <property type="entry name" value="NAD(P)-bd_dom_sf"/>
</dbReference>
<organism evidence="2 3">
    <name type="scientific">Actinokineospora auranticolor</name>
    <dbReference type="NCBI Taxonomy" id="155976"/>
    <lineage>
        <taxon>Bacteria</taxon>
        <taxon>Bacillati</taxon>
        <taxon>Actinomycetota</taxon>
        <taxon>Actinomycetes</taxon>
        <taxon>Pseudonocardiales</taxon>
        <taxon>Pseudonocardiaceae</taxon>
        <taxon>Actinokineospora</taxon>
    </lineage>
</organism>
<evidence type="ECO:0000313" key="3">
    <source>
        <dbReference type="Proteomes" id="UP000239203"/>
    </source>
</evidence>
<accession>A0A2S6GQ63</accession>
<feature type="domain" description="Enoyl reductase (ER)" evidence="1">
    <location>
        <begin position="10"/>
        <end position="311"/>
    </location>
</feature>
<dbReference type="PANTHER" id="PTHR44013:SF1">
    <property type="entry name" value="ZINC-TYPE ALCOHOL DEHYDROGENASE-LIKE PROTEIN C16A3.02C"/>
    <property type="match status" value="1"/>
</dbReference>
<dbReference type="SMART" id="SM00829">
    <property type="entry name" value="PKS_ER"/>
    <property type="match status" value="1"/>
</dbReference>
<dbReference type="Gene3D" id="3.40.50.720">
    <property type="entry name" value="NAD(P)-binding Rossmann-like Domain"/>
    <property type="match status" value="1"/>
</dbReference>
<dbReference type="SUPFAM" id="SSF50129">
    <property type="entry name" value="GroES-like"/>
    <property type="match status" value="1"/>
</dbReference>
<dbReference type="Proteomes" id="UP000239203">
    <property type="component" value="Unassembled WGS sequence"/>
</dbReference>
<dbReference type="InterPro" id="IPR020843">
    <property type="entry name" value="ER"/>
</dbReference>
<dbReference type="Gene3D" id="3.90.180.10">
    <property type="entry name" value="Medium-chain alcohol dehydrogenases, catalytic domain"/>
    <property type="match status" value="1"/>
</dbReference>
<dbReference type="GO" id="GO:0016491">
    <property type="term" value="F:oxidoreductase activity"/>
    <property type="evidence" value="ECO:0007669"/>
    <property type="project" value="InterPro"/>
</dbReference>
<dbReference type="OrthoDB" id="3175656at2"/>
<dbReference type="SUPFAM" id="SSF51735">
    <property type="entry name" value="NAD(P)-binding Rossmann-fold domains"/>
    <property type="match status" value="1"/>
</dbReference>
<gene>
    <name evidence="2" type="ORF">CLV40_10722</name>
</gene>
<dbReference type="AlphaFoldDB" id="A0A2S6GQ63"/>
<sequence>MQAVVVGAYGPPEDYAVGEVPVPLPGPGQIQVRVAAASLNPGDLRVSSGEFDVDLEFPFVPGNDFAGTVTEVGAGVREYRLGEEVFGLAIPRALRSLTGARPSLSTGALAEYVVVEADTALIAHRPAALAPDQAAAVATVGFTALGIMKTAAIQPGETVLLIGGAGGVGTAVLPLLAAAGAHVTATARPEDVALLRGLGAAETVPYGEYPVDVDAIVNLALPAAELSWTPDALRAGGRLVTITFPPPEFDPPIDSRPVLDMEARLATMRDVGAAAVRGDLSALITRRYPLAEADRACVDFVRGHTVGKYVVLV</sequence>
<dbReference type="InterPro" id="IPR052733">
    <property type="entry name" value="Chloroplast_QOR"/>
</dbReference>
<reference evidence="2 3" key="1">
    <citation type="submission" date="2018-02" db="EMBL/GenBank/DDBJ databases">
        <title>Genomic Encyclopedia of Archaeal and Bacterial Type Strains, Phase II (KMG-II): from individual species to whole genera.</title>
        <authorList>
            <person name="Goeker M."/>
        </authorList>
    </citation>
    <scope>NUCLEOTIDE SEQUENCE [LARGE SCALE GENOMIC DNA]</scope>
    <source>
        <strain evidence="2 3">YU 961-1</strain>
    </source>
</reference>
<evidence type="ECO:0000259" key="1">
    <source>
        <dbReference type="SMART" id="SM00829"/>
    </source>
</evidence>
<evidence type="ECO:0000313" key="2">
    <source>
        <dbReference type="EMBL" id="PPK67359.1"/>
    </source>
</evidence>
<dbReference type="InterPro" id="IPR011032">
    <property type="entry name" value="GroES-like_sf"/>
</dbReference>
<keyword evidence="3" id="KW-1185">Reference proteome</keyword>
<dbReference type="Pfam" id="PF08240">
    <property type="entry name" value="ADH_N"/>
    <property type="match status" value="1"/>
</dbReference>
<dbReference type="InterPro" id="IPR013154">
    <property type="entry name" value="ADH-like_N"/>
</dbReference>
<dbReference type="EMBL" id="PTIX01000007">
    <property type="protein sequence ID" value="PPK67359.1"/>
    <property type="molecule type" value="Genomic_DNA"/>
</dbReference>
<dbReference type="RefSeq" id="WP_104479742.1">
    <property type="nucleotide sequence ID" value="NZ_CP154825.1"/>
</dbReference>
<protein>
    <submittedName>
        <fullName evidence="2">NADPH:quinone reductase-like Zn-dependent oxidoreductase</fullName>
    </submittedName>
</protein>
<comment type="caution">
    <text evidence="2">The sequence shown here is derived from an EMBL/GenBank/DDBJ whole genome shotgun (WGS) entry which is preliminary data.</text>
</comment>
<proteinExistence type="predicted"/>
<dbReference type="PANTHER" id="PTHR44013">
    <property type="entry name" value="ZINC-TYPE ALCOHOL DEHYDROGENASE-LIKE PROTEIN C16A3.02C"/>
    <property type="match status" value="1"/>
</dbReference>